<comment type="caution">
    <text evidence="1">The sequence shown here is derived from an EMBL/GenBank/DDBJ whole genome shotgun (WGS) entry which is preliminary data.</text>
</comment>
<evidence type="ECO:0008006" key="3">
    <source>
        <dbReference type="Google" id="ProtNLM"/>
    </source>
</evidence>
<organism evidence="1 2">
    <name type="scientific">Mycobacterium gastri</name>
    <dbReference type="NCBI Taxonomy" id="1777"/>
    <lineage>
        <taxon>Bacteria</taxon>
        <taxon>Bacillati</taxon>
        <taxon>Actinomycetota</taxon>
        <taxon>Actinomycetes</taxon>
        <taxon>Mycobacteriales</taxon>
        <taxon>Mycobacteriaceae</taxon>
        <taxon>Mycobacterium</taxon>
    </lineage>
</organism>
<dbReference type="Proteomes" id="UP000193738">
    <property type="component" value="Unassembled WGS sequence"/>
</dbReference>
<proteinExistence type="predicted"/>
<evidence type="ECO:0000313" key="2">
    <source>
        <dbReference type="Proteomes" id="UP000193738"/>
    </source>
</evidence>
<gene>
    <name evidence="1" type="ORF">AWC07_21945</name>
</gene>
<sequence>MVEIHVQRTIAAPVEKVFDWLADPHALTAAPLVLRAGYTKDSSSPGPGAVREVVGLGTWFDWLTTYTHPARAGGNLLAAVTRPLLRSSFLAILAACAKTLES</sequence>
<evidence type="ECO:0000313" key="1">
    <source>
        <dbReference type="EMBL" id="ORV80185.1"/>
    </source>
</evidence>
<dbReference type="STRING" id="1777.AWC07_21945"/>
<protein>
    <recommendedName>
        <fullName evidence="3">Polyketide cyclase</fullName>
    </recommendedName>
</protein>
<name>A0A1X1W1R8_MYCGS</name>
<dbReference type="SUPFAM" id="SSF55961">
    <property type="entry name" value="Bet v1-like"/>
    <property type="match status" value="1"/>
</dbReference>
<dbReference type="Gene3D" id="3.30.530.20">
    <property type="match status" value="1"/>
</dbReference>
<dbReference type="EMBL" id="LQOX01000006">
    <property type="protein sequence ID" value="ORV80185.1"/>
    <property type="molecule type" value="Genomic_DNA"/>
</dbReference>
<reference evidence="1 2" key="1">
    <citation type="submission" date="2016-01" db="EMBL/GenBank/DDBJ databases">
        <title>The new phylogeny of the genus Mycobacterium.</title>
        <authorList>
            <person name="Tarcisio F."/>
            <person name="Conor M."/>
            <person name="Antonella G."/>
            <person name="Elisabetta G."/>
            <person name="Giulia F.S."/>
            <person name="Sara T."/>
            <person name="Anna F."/>
            <person name="Clotilde B."/>
            <person name="Roberto B."/>
            <person name="Veronica D.S."/>
            <person name="Fabio R."/>
            <person name="Monica P."/>
            <person name="Olivier J."/>
            <person name="Enrico T."/>
            <person name="Nicola S."/>
        </authorList>
    </citation>
    <scope>NUCLEOTIDE SEQUENCE [LARGE SCALE GENOMIC DNA]</scope>
    <source>
        <strain evidence="1 2">DSM 43505</strain>
    </source>
</reference>
<dbReference type="AlphaFoldDB" id="A0A1X1W1R8"/>
<keyword evidence="2" id="KW-1185">Reference proteome</keyword>
<dbReference type="RefSeq" id="WP_036418498.1">
    <property type="nucleotide sequence ID" value="NZ_LQOX01000006.1"/>
</dbReference>
<dbReference type="InterPro" id="IPR023393">
    <property type="entry name" value="START-like_dom_sf"/>
</dbReference>
<accession>A0A1X1W1R8</accession>